<reference evidence="2 3" key="1">
    <citation type="submission" date="2019-08" db="EMBL/GenBank/DDBJ databases">
        <title>Whole genome of Aphis craccivora.</title>
        <authorList>
            <person name="Voronova N.V."/>
            <person name="Shulinski R.S."/>
            <person name="Bandarenka Y.V."/>
            <person name="Zhorov D.G."/>
            <person name="Warner D."/>
        </authorList>
    </citation>
    <scope>NUCLEOTIDE SEQUENCE [LARGE SCALE GENOMIC DNA]</scope>
    <source>
        <strain evidence="2">180601</strain>
        <tissue evidence="2">Whole Body</tissue>
    </source>
</reference>
<accession>A0A6G0XWQ9</accession>
<dbReference type="PANTHER" id="PTHR47595">
    <property type="entry name" value="HEAT SHOCK 70 KDA PROTEIN 14"/>
    <property type="match status" value="1"/>
</dbReference>
<dbReference type="PANTHER" id="PTHR47595:SF1">
    <property type="entry name" value="MYB_SANT-LIKE DNA-BINDING DOMAIN-CONTAINING PROTEIN"/>
    <property type="match status" value="1"/>
</dbReference>
<dbReference type="EMBL" id="VUJU01007488">
    <property type="protein sequence ID" value="KAF0744923.1"/>
    <property type="molecule type" value="Genomic_DNA"/>
</dbReference>
<keyword evidence="3" id="KW-1185">Reference proteome</keyword>
<comment type="caution">
    <text evidence="2">The sequence shown here is derived from an EMBL/GenBank/DDBJ whole genome shotgun (WGS) entry which is preliminary data.</text>
</comment>
<dbReference type="InterPro" id="IPR044822">
    <property type="entry name" value="Myb_DNA-bind_4"/>
</dbReference>
<organism evidence="2 3">
    <name type="scientific">Aphis craccivora</name>
    <name type="common">Cowpea aphid</name>
    <dbReference type="NCBI Taxonomy" id="307492"/>
    <lineage>
        <taxon>Eukaryota</taxon>
        <taxon>Metazoa</taxon>
        <taxon>Ecdysozoa</taxon>
        <taxon>Arthropoda</taxon>
        <taxon>Hexapoda</taxon>
        <taxon>Insecta</taxon>
        <taxon>Pterygota</taxon>
        <taxon>Neoptera</taxon>
        <taxon>Paraneoptera</taxon>
        <taxon>Hemiptera</taxon>
        <taxon>Sternorrhyncha</taxon>
        <taxon>Aphidomorpha</taxon>
        <taxon>Aphidoidea</taxon>
        <taxon>Aphididae</taxon>
        <taxon>Aphidini</taxon>
        <taxon>Aphis</taxon>
        <taxon>Aphis</taxon>
    </lineage>
</organism>
<evidence type="ECO:0000313" key="2">
    <source>
        <dbReference type="EMBL" id="KAF0744923.1"/>
    </source>
</evidence>
<evidence type="ECO:0000313" key="3">
    <source>
        <dbReference type="Proteomes" id="UP000478052"/>
    </source>
</evidence>
<dbReference type="Gene3D" id="1.10.10.60">
    <property type="entry name" value="Homeodomain-like"/>
    <property type="match status" value="1"/>
</dbReference>
<dbReference type="AlphaFoldDB" id="A0A6G0XWQ9"/>
<name>A0A6G0XWQ9_APHCR</name>
<sequence>MFNHLHVVVNIAFGEKMLKKAKYRRFFEEIVADETVSVDQNEISMINNINTETENNVFKWPHEAILLLVEEFRKRTDDFYSGRISQKKKNWQNIAEALIKKNHKVTGPQCQSKFGSLKRTYKSMKDHNGKSGNGTQTWAYFDLLDGLIGSKPCVSPVATASSSGKRVNSEPEYSSVLTVNSNNYDQPRKKLNQMPSVDKVIFAIEENRKISEESREKRHVEKIERKKEALGLLARIVAVLEKKHDLLLFLRLKTNNYTDCYIKD</sequence>
<dbReference type="Pfam" id="PF13837">
    <property type="entry name" value="Myb_DNA-bind_4"/>
    <property type="match status" value="1"/>
</dbReference>
<feature type="domain" description="Myb/SANT-like DNA-binding" evidence="1">
    <location>
        <begin position="59"/>
        <end position="145"/>
    </location>
</feature>
<dbReference type="OrthoDB" id="6780173at2759"/>
<dbReference type="Proteomes" id="UP000478052">
    <property type="component" value="Unassembled WGS sequence"/>
</dbReference>
<protein>
    <submittedName>
        <fullName evidence="2">Trihelix transcription factor ASIL1-like</fullName>
    </submittedName>
</protein>
<gene>
    <name evidence="2" type="ORF">FWK35_00022385</name>
</gene>
<proteinExistence type="predicted"/>
<evidence type="ECO:0000259" key="1">
    <source>
        <dbReference type="Pfam" id="PF13837"/>
    </source>
</evidence>